<sequence>MFGSVLYGVADQIREHLLQPRTIKLTFNTLNHLYLDISLSMDSSRFIDDSLKCREIVTRKLSFLRSILSHTGTYGSMSFFFTLQANIGDVP</sequence>
<dbReference type="EMBL" id="MOBU01000006">
    <property type="protein sequence ID" value="RON69603.1"/>
    <property type="molecule type" value="Genomic_DNA"/>
</dbReference>
<name>A0A423LMW6_PSEFL</name>
<dbReference type="Proteomes" id="UP000285757">
    <property type="component" value="Unassembled WGS sequence"/>
</dbReference>
<evidence type="ECO:0000313" key="2">
    <source>
        <dbReference type="Proteomes" id="UP000285757"/>
    </source>
</evidence>
<proteinExistence type="predicted"/>
<protein>
    <submittedName>
        <fullName evidence="1">Uncharacterized protein</fullName>
    </submittedName>
</protein>
<organism evidence="1 2">
    <name type="scientific">Pseudomonas fluorescens</name>
    <dbReference type="NCBI Taxonomy" id="294"/>
    <lineage>
        <taxon>Bacteria</taxon>
        <taxon>Pseudomonadati</taxon>
        <taxon>Pseudomonadota</taxon>
        <taxon>Gammaproteobacteria</taxon>
        <taxon>Pseudomonadales</taxon>
        <taxon>Pseudomonadaceae</taxon>
        <taxon>Pseudomonas</taxon>
    </lineage>
</organism>
<reference evidence="1 2" key="1">
    <citation type="submission" date="2016-10" db="EMBL/GenBank/DDBJ databases">
        <title>Comparative genome analysis of multiple Pseudomonas spp. focuses on biocontrol and plant growth promoting traits.</title>
        <authorList>
            <person name="Tao X.-Y."/>
            <person name="Taylor C.G."/>
        </authorList>
    </citation>
    <scope>NUCLEOTIDE SEQUENCE [LARGE SCALE GENOMIC DNA]</scope>
    <source>
        <strain evidence="1 2">24D3</strain>
    </source>
</reference>
<evidence type="ECO:0000313" key="1">
    <source>
        <dbReference type="EMBL" id="RON69603.1"/>
    </source>
</evidence>
<comment type="caution">
    <text evidence="1">The sequence shown here is derived from an EMBL/GenBank/DDBJ whole genome shotgun (WGS) entry which is preliminary data.</text>
</comment>
<dbReference type="AlphaFoldDB" id="A0A423LMW6"/>
<gene>
    <name evidence="1" type="ORF">BK671_09285</name>
</gene>
<accession>A0A423LMW6</accession>